<gene>
    <name evidence="1" type="ORF">SVXNc_0080</name>
</gene>
<dbReference type="EMBL" id="CP104395">
    <property type="protein sequence ID" value="WEL19112.1"/>
    <property type="molecule type" value="Genomic_DNA"/>
</dbReference>
<evidence type="ECO:0008006" key="3">
    <source>
        <dbReference type="Google" id="ProtNLM"/>
    </source>
</evidence>
<evidence type="ECO:0000313" key="2">
    <source>
        <dbReference type="Proteomes" id="UP001218034"/>
    </source>
</evidence>
<protein>
    <recommendedName>
        <fullName evidence="3">UBA domain-containing protein</fullName>
    </recommendedName>
</protein>
<organism evidence="1 2">
    <name type="scientific">Candidatus Nanohalococcus occultus</name>
    <dbReference type="NCBI Taxonomy" id="2978047"/>
    <lineage>
        <taxon>Archaea</taxon>
        <taxon>Candidatus Nanohalarchaeota</taxon>
        <taxon>Candidatus Nanohalarchaeota incertae sedis</taxon>
        <taxon>Candidatus Nanohalococcus</taxon>
    </lineage>
</organism>
<accession>A0ABY8CD12</accession>
<dbReference type="Gene3D" id="1.10.8.10">
    <property type="entry name" value="DNA helicase RuvA subunit, C-terminal domain"/>
    <property type="match status" value="1"/>
</dbReference>
<proteinExistence type="predicted"/>
<reference evidence="1 2" key="1">
    <citation type="submission" date="2022-09" db="EMBL/GenBank/DDBJ databases">
        <title>Xylan utilization by haloarchaea-nanohaloarchaea associations.</title>
        <authorList>
            <person name="Yakimov M."/>
        </authorList>
    </citation>
    <scope>NUCLEOTIDE SEQUENCE [LARGE SCALE GENOMIC DNA]</scope>
    <source>
        <strain evidence="1 2">SVXNc</strain>
    </source>
</reference>
<dbReference type="RefSeq" id="WP_347721984.1">
    <property type="nucleotide sequence ID" value="NZ_CP104395.1"/>
</dbReference>
<dbReference type="Proteomes" id="UP001218034">
    <property type="component" value="Chromosome"/>
</dbReference>
<dbReference type="GeneID" id="98290122"/>
<sequence length="52" mass="5577">MGLPETVAEALTPGQKAQVENALRDTQGDVEAAMDYALGDGSKGYEQEDKDY</sequence>
<keyword evidence="2" id="KW-1185">Reference proteome</keyword>
<name>A0ABY8CD12_9ARCH</name>
<evidence type="ECO:0000313" key="1">
    <source>
        <dbReference type="EMBL" id="WEL19112.1"/>
    </source>
</evidence>